<dbReference type="EMBL" id="MT143986">
    <property type="protein sequence ID" value="QJA45112.1"/>
    <property type="molecule type" value="Genomic_DNA"/>
</dbReference>
<accession>A0A6H1ZCC3</accession>
<sequence length="67" mass="8046">MLRLSKDETKKMSREDLENEIINYTYSQMLIFETLEHFGILRGNGHHMAQEMAEKAKEIFNNHYKNK</sequence>
<protein>
    <submittedName>
        <fullName evidence="1">Uncharacterized protein</fullName>
    </submittedName>
</protein>
<organism evidence="1">
    <name type="scientific">viral metagenome</name>
    <dbReference type="NCBI Taxonomy" id="1070528"/>
    <lineage>
        <taxon>unclassified sequences</taxon>
        <taxon>metagenomes</taxon>
        <taxon>organismal metagenomes</taxon>
    </lineage>
</organism>
<name>A0A6H1ZCC3_9ZZZZ</name>
<dbReference type="AlphaFoldDB" id="A0A6H1ZCC3"/>
<reference evidence="1" key="1">
    <citation type="submission" date="2020-03" db="EMBL/GenBank/DDBJ databases">
        <title>The deep terrestrial virosphere.</title>
        <authorList>
            <person name="Holmfeldt K."/>
            <person name="Nilsson E."/>
            <person name="Simone D."/>
            <person name="Lopez-Fernandez M."/>
            <person name="Wu X."/>
            <person name="de Brujin I."/>
            <person name="Lundin D."/>
            <person name="Andersson A."/>
            <person name="Bertilsson S."/>
            <person name="Dopson M."/>
        </authorList>
    </citation>
    <scope>NUCLEOTIDE SEQUENCE</scope>
    <source>
        <strain evidence="1">TM448A00186</strain>
    </source>
</reference>
<gene>
    <name evidence="1" type="ORF">TM448A00186_0024</name>
</gene>
<proteinExistence type="predicted"/>
<evidence type="ECO:0000313" key="1">
    <source>
        <dbReference type="EMBL" id="QJA45112.1"/>
    </source>
</evidence>